<evidence type="ECO:0000313" key="3">
    <source>
        <dbReference type="Proteomes" id="UP000653076"/>
    </source>
</evidence>
<sequence length="104" mass="11383">MERVDDLLTLRSAFGSESVPEVLQLEDPEALPLSDDDVTAAVATPAVVNSHLVVWAAVKPAEQSLDPPIEIRLTQVVPVCGNGAPNRLPPSLRRFRDRYRTPDN</sequence>
<feature type="region of interest" description="Disordered" evidence="1">
    <location>
        <begin position="80"/>
        <end position="104"/>
    </location>
</feature>
<comment type="caution">
    <text evidence="2">The sequence shown here is derived from an EMBL/GenBank/DDBJ whole genome shotgun (WGS) entry which is preliminary data.</text>
</comment>
<dbReference type="Proteomes" id="UP000653076">
    <property type="component" value="Unassembled WGS sequence"/>
</dbReference>
<reference evidence="2 3" key="1">
    <citation type="submission" date="2021-01" db="EMBL/GenBank/DDBJ databases">
        <title>Whole genome shotgun sequence of Verrucosispora qiuiae NBRC 106684.</title>
        <authorList>
            <person name="Komaki H."/>
            <person name="Tamura T."/>
        </authorList>
    </citation>
    <scope>NUCLEOTIDE SEQUENCE [LARGE SCALE GENOMIC DNA]</scope>
    <source>
        <strain evidence="2 3">NBRC 106684</strain>
    </source>
</reference>
<proteinExistence type="predicted"/>
<name>A0ABQ4JFK6_9ACTN</name>
<keyword evidence="3" id="KW-1185">Reference proteome</keyword>
<evidence type="ECO:0000313" key="2">
    <source>
        <dbReference type="EMBL" id="GIJ28956.1"/>
    </source>
</evidence>
<accession>A0ABQ4JFK6</accession>
<gene>
    <name evidence="2" type="ORF">Vqi01_41180</name>
</gene>
<organism evidence="2 3">
    <name type="scientific">Micromonospora qiuiae</name>
    <dbReference type="NCBI Taxonomy" id="502268"/>
    <lineage>
        <taxon>Bacteria</taxon>
        <taxon>Bacillati</taxon>
        <taxon>Actinomycetota</taxon>
        <taxon>Actinomycetes</taxon>
        <taxon>Micromonosporales</taxon>
        <taxon>Micromonosporaceae</taxon>
        <taxon>Micromonospora</taxon>
    </lineage>
</organism>
<evidence type="ECO:0000256" key="1">
    <source>
        <dbReference type="SAM" id="MobiDB-lite"/>
    </source>
</evidence>
<protein>
    <submittedName>
        <fullName evidence="2">Uncharacterized protein</fullName>
    </submittedName>
</protein>
<dbReference type="EMBL" id="BOPC01000059">
    <property type="protein sequence ID" value="GIJ28956.1"/>
    <property type="molecule type" value="Genomic_DNA"/>
</dbReference>